<comment type="caution">
    <text evidence="1">The sequence shown here is derived from an EMBL/GenBank/DDBJ whole genome shotgun (WGS) entry which is preliminary data.</text>
</comment>
<proteinExistence type="predicted"/>
<name>A0A9D4LXX0_DREPO</name>
<gene>
    <name evidence="1" type="ORF">DPMN_028971</name>
</gene>
<protein>
    <submittedName>
        <fullName evidence="1">Uncharacterized protein</fullName>
    </submittedName>
</protein>
<evidence type="ECO:0000313" key="2">
    <source>
        <dbReference type="Proteomes" id="UP000828390"/>
    </source>
</evidence>
<reference evidence="1" key="2">
    <citation type="submission" date="2020-11" db="EMBL/GenBank/DDBJ databases">
        <authorList>
            <person name="McCartney M.A."/>
            <person name="Auch B."/>
            <person name="Kono T."/>
            <person name="Mallez S."/>
            <person name="Becker A."/>
            <person name="Gohl D.M."/>
            <person name="Silverstein K.A.T."/>
            <person name="Koren S."/>
            <person name="Bechman K.B."/>
            <person name="Herman A."/>
            <person name="Abrahante J.E."/>
            <person name="Garbe J."/>
        </authorList>
    </citation>
    <scope>NUCLEOTIDE SEQUENCE</scope>
    <source>
        <strain evidence="1">Duluth1</strain>
        <tissue evidence="1">Whole animal</tissue>
    </source>
</reference>
<sequence length="71" mass="8218">MNISVVIDRPEIIMIEDQARETTNALMLDVSLHRNSILAALWENKAECMCVKCRHRPIVSKFFKYADGRQP</sequence>
<dbReference type="EMBL" id="JAIWYP010000002">
    <property type="protein sequence ID" value="KAH3865924.1"/>
    <property type="molecule type" value="Genomic_DNA"/>
</dbReference>
<reference evidence="1" key="1">
    <citation type="journal article" date="2019" name="bioRxiv">
        <title>The Genome of the Zebra Mussel, Dreissena polymorpha: A Resource for Invasive Species Research.</title>
        <authorList>
            <person name="McCartney M.A."/>
            <person name="Auch B."/>
            <person name="Kono T."/>
            <person name="Mallez S."/>
            <person name="Zhang Y."/>
            <person name="Obille A."/>
            <person name="Becker A."/>
            <person name="Abrahante J.E."/>
            <person name="Garbe J."/>
            <person name="Badalamenti J.P."/>
            <person name="Herman A."/>
            <person name="Mangelson H."/>
            <person name="Liachko I."/>
            <person name="Sullivan S."/>
            <person name="Sone E.D."/>
            <person name="Koren S."/>
            <person name="Silverstein K.A.T."/>
            <person name="Beckman K.B."/>
            <person name="Gohl D.M."/>
        </authorList>
    </citation>
    <scope>NUCLEOTIDE SEQUENCE</scope>
    <source>
        <strain evidence="1">Duluth1</strain>
        <tissue evidence="1">Whole animal</tissue>
    </source>
</reference>
<organism evidence="1 2">
    <name type="scientific">Dreissena polymorpha</name>
    <name type="common">Zebra mussel</name>
    <name type="synonym">Mytilus polymorpha</name>
    <dbReference type="NCBI Taxonomy" id="45954"/>
    <lineage>
        <taxon>Eukaryota</taxon>
        <taxon>Metazoa</taxon>
        <taxon>Spiralia</taxon>
        <taxon>Lophotrochozoa</taxon>
        <taxon>Mollusca</taxon>
        <taxon>Bivalvia</taxon>
        <taxon>Autobranchia</taxon>
        <taxon>Heteroconchia</taxon>
        <taxon>Euheterodonta</taxon>
        <taxon>Imparidentia</taxon>
        <taxon>Neoheterodontei</taxon>
        <taxon>Myida</taxon>
        <taxon>Dreissenoidea</taxon>
        <taxon>Dreissenidae</taxon>
        <taxon>Dreissena</taxon>
    </lineage>
</organism>
<accession>A0A9D4LXX0</accession>
<dbReference type="AlphaFoldDB" id="A0A9D4LXX0"/>
<keyword evidence="2" id="KW-1185">Reference proteome</keyword>
<dbReference type="Proteomes" id="UP000828390">
    <property type="component" value="Unassembled WGS sequence"/>
</dbReference>
<evidence type="ECO:0000313" key="1">
    <source>
        <dbReference type="EMBL" id="KAH3865924.1"/>
    </source>
</evidence>